<dbReference type="Pfam" id="PF00230">
    <property type="entry name" value="MIP"/>
    <property type="match status" value="1"/>
</dbReference>
<keyword evidence="4 8" id="KW-0812">Transmembrane</keyword>
<feature type="compositionally biased region" description="Polar residues" evidence="7">
    <location>
        <begin position="184"/>
        <end position="196"/>
    </location>
</feature>
<dbReference type="PANTHER" id="PTHR43829">
    <property type="entry name" value="AQUAPORIN OR AQUAGLYCEROPORIN RELATED"/>
    <property type="match status" value="1"/>
</dbReference>
<feature type="region of interest" description="Disordered" evidence="7">
    <location>
        <begin position="1"/>
        <end position="196"/>
    </location>
</feature>
<dbReference type="EMBL" id="LT598480">
    <property type="protein sequence ID" value="SCV04263.1"/>
    <property type="molecule type" value="Genomic_DNA"/>
</dbReference>
<feature type="compositionally biased region" description="Acidic residues" evidence="7">
    <location>
        <begin position="522"/>
        <end position="534"/>
    </location>
</feature>
<feature type="transmembrane region" description="Helical" evidence="8">
    <location>
        <begin position="327"/>
        <end position="348"/>
    </location>
</feature>
<dbReference type="OrthoDB" id="3222at2759"/>
<dbReference type="PANTHER" id="PTHR43829:SF9">
    <property type="entry name" value="AQUAPORIN-9"/>
    <property type="match status" value="1"/>
</dbReference>
<dbReference type="PRINTS" id="PR00783">
    <property type="entry name" value="MINTRINSICP"/>
</dbReference>
<dbReference type="GO" id="GO:0005886">
    <property type="term" value="C:plasma membrane"/>
    <property type="evidence" value="ECO:0007669"/>
    <property type="project" value="TreeGrafter"/>
</dbReference>
<dbReference type="AlphaFoldDB" id="A0A1G4KIP0"/>
<keyword evidence="10" id="KW-1185">Reference proteome</keyword>
<dbReference type="NCBIfam" id="TIGR00861">
    <property type="entry name" value="MIP"/>
    <property type="match status" value="1"/>
</dbReference>
<dbReference type="InterPro" id="IPR000425">
    <property type="entry name" value="MIP"/>
</dbReference>
<comment type="similarity">
    <text evidence="2">Belongs to the MIP/aquaporin (TC 1.A.8) family.</text>
</comment>
<gene>
    <name evidence="9" type="ORF">LAME_0H17062G</name>
</gene>
<dbReference type="Gene3D" id="1.20.1080.10">
    <property type="entry name" value="Glycerol uptake facilitator protein"/>
    <property type="match status" value="1"/>
</dbReference>
<keyword evidence="5 8" id="KW-1133">Transmembrane helix</keyword>
<feature type="transmembrane region" description="Helical" evidence="8">
    <location>
        <begin position="215"/>
        <end position="234"/>
    </location>
</feature>
<evidence type="ECO:0000256" key="1">
    <source>
        <dbReference type="ARBA" id="ARBA00004141"/>
    </source>
</evidence>
<feature type="transmembrane region" description="Helical" evidence="8">
    <location>
        <begin position="463"/>
        <end position="482"/>
    </location>
</feature>
<evidence type="ECO:0000256" key="3">
    <source>
        <dbReference type="ARBA" id="ARBA00022448"/>
    </source>
</evidence>
<dbReference type="InterPro" id="IPR022357">
    <property type="entry name" value="MIP_CS"/>
</dbReference>
<organism evidence="9 10">
    <name type="scientific">Lachancea meyersii CBS 8951</name>
    <dbReference type="NCBI Taxonomy" id="1266667"/>
    <lineage>
        <taxon>Eukaryota</taxon>
        <taxon>Fungi</taxon>
        <taxon>Dikarya</taxon>
        <taxon>Ascomycota</taxon>
        <taxon>Saccharomycotina</taxon>
        <taxon>Saccharomycetes</taxon>
        <taxon>Saccharomycetales</taxon>
        <taxon>Saccharomycetaceae</taxon>
        <taxon>Lachancea</taxon>
    </lineage>
</organism>
<dbReference type="CDD" id="cd00333">
    <property type="entry name" value="MIP"/>
    <property type="match status" value="1"/>
</dbReference>
<feature type="compositionally biased region" description="Polar residues" evidence="7">
    <location>
        <begin position="25"/>
        <end position="47"/>
    </location>
</feature>
<evidence type="ECO:0000313" key="9">
    <source>
        <dbReference type="EMBL" id="SCV04263.1"/>
    </source>
</evidence>
<dbReference type="SUPFAM" id="SSF81338">
    <property type="entry name" value="Aquaporin-like"/>
    <property type="match status" value="1"/>
</dbReference>
<evidence type="ECO:0000313" key="10">
    <source>
        <dbReference type="Proteomes" id="UP000191144"/>
    </source>
</evidence>
<dbReference type="GO" id="GO:0015250">
    <property type="term" value="F:water channel activity"/>
    <property type="evidence" value="ECO:0007669"/>
    <property type="project" value="TreeGrafter"/>
</dbReference>
<evidence type="ECO:0000256" key="8">
    <source>
        <dbReference type="SAM" id="Phobius"/>
    </source>
</evidence>
<keyword evidence="3" id="KW-0813">Transport</keyword>
<feature type="compositionally biased region" description="Polar residues" evidence="7">
    <location>
        <begin position="558"/>
        <end position="577"/>
    </location>
</feature>
<feature type="transmembrane region" description="Helical" evidence="8">
    <location>
        <begin position="411"/>
        <end position="432"/>
    </location>
</feature>
<dbReference type="Proteomes" id="UP000191144">
    <property type="component" value="Chromosome H"/>
</dbReference>
<feature type="compositionally biased region" description="Low complexity" evidence="7">
    <location>
        <begin position="140"/>
        <end position="156"/>
    </location>
</feature>
<reference evidence="10" key="1">
    <citation type="submission" date="2016-03" db="EMBL/GenBank/DDBJ databases">
        <authorList>
            <person name="Devillers Hugo."/>
        </authorList>
    </citation>
    <scope>NUCLEOTIDE SEQUENCE [LARGE SCALE GENOMIC DNA]</scope>
</reference>
<name>A0A1G4KIP0_9SACH</name>
<evidence type="ECO:0000256" key="5">
    <source>
        <dbReference type="ARBA" id="ARBA00022989"/>
    </source>
</evidence>
<feature type="compositionally biased region" description="Polar residues" evidence="7">
    <location>
        <begin position="93"/>
        <end position="104"/>
    </location>
</feature>
<evidence type="ECO:0000256" key="7">
    <source>
        <dbReference type="SAM" id="MobiDB-lite"/>
    </source>
</evidence>
<comment type="subcellular location">
    <subcellularLocation>
        <location evidence="1">Membrane</location>
        <topology evidence="1">Multi-pass membrane protein</topology>
    </subcellularLocation>
</comment>
<dbReference type="PROSITE" id="PS00221">
    <property type="entry name" value="MIP"/>
    <property type="match status" value="1"/>
</dbReference>
<evidence type="ECO:0000256" key="6">
    <source>
        <dbReference type="ARBA" id="ARBA00023136"/>
    </source>
</evidence>
<dbReference type="InterPro" id="IPR023271">
    <property type="entry name" value="Aquaporin-like"/>
</dbReference>
<feature type="compositionally biased region" description="Acidic residues" evidence="7">
    <location>
        <begin position="591"/>
        <end position="607"/>
    </location>
</feature>
<sequence>MSKQDMSQIQEERRKRPQEYMNDYLSDNNNDNRSQVSRENGSLASRDNGSSQHTHSNHSNSNNNNNDDRYIPSRDFAPQHRISASASYVPRQRSGTTKSNSGEDNNYPVAQVAPNTQQMMRSNSAAHSTGHRNRAQSGVSTSNMNLRSLRSNTNNSGAQGIDQPDATDDPRDPDVPLNIKPKTLYQNPQTPTVLPSTYHPINTWSTLKQTYLKEFLAEFMGTMVMIFFGCTVICQVRAGQQQQRVTFLKQLAGSTDVPAENKIELLQYLMPVDVTGTFDDIALIWGGAVVMGYFAAGGSALSGGHLNPALTLSNCVYRGFPWRKVPIYWAGQMLGAYIGALVVFMYYMPVIQYVYPDWNGNETVLSMFCTYPLEYLTSSRQFVSELVCSAVLQISMFALTDPYTCLRSDLFPLMLFVLIYCLIGATSLQTGAGLNPARDLGPRLALATVGFESKTLWKGHHHYFWVPIVAPFVGVILGGFIYDICIYQGHESFLNWPWSLVRRKVRRLWTSRPRFYKRENDDNQSNESDWDYDNESNQNSNPDTEFDEHPKTGFFTDSDPQIQKQVQFKSMSRNFNGVRNPVSGIPTIFEEGGDDEDEDGDDDDEPVGDNKYRRPSLAKKKTKSNERKAKKN</sequence>
<evidence type="ECO:0000256" key="2">
    <source>
        <dbReference type="ARBA" id="ARBA00006175"/>
    </source>
</evidence>
<protein>
    <submittedName>
        <fullName evidence="9">LAME_0H17062g1_1</fullName>
    </submittedName>
</protein>
<feature type="compositionally biased region" description="Basic residues" evidence="7">
    <location>
        <begin position="613"/>
        <end position="622"/>
    </location>
</feature>
<dbReference type="InterPro" id="IPR050363">
    <property type="entry name" value="MIP/Aquaporin"/>
</dbReference>
<evidence type="ECO:0000256" key="4">
    <source>
        <dbReference type="ARBA" id="ARBA00022692"/>
    </source>
</evidence>
<proteinExistence type="inferred from homology"/>
<feature type="region of interest" description="Disordered" evidence="7">
    <location>
        <begin position="518"/>
        <end position="632"/>
    </location>
</feature>
<feature type="compositionally biased region" description="Polar residues" evidence="7">
    <location>
        <begin position="113"/>
        <end position="127"/>
    </location>
</feature>
<accession>A0A1G4KIP0</accession>
<keyword evidence="6 8" id="KW-0472">Membrane</keyword>
<feature type="compositionally biased region" description="Basic and acidic residues" evidence="7">
    <location>
        <begin position="623"/>
        <end position="632"/>
    </location>
</feature>
<dbReference type="GO" id="GO:0015254">
    <property type="term" value="F:glycerol channel activity"/>
    <property type="evidence" value="ECO:0007669"/>
    <property type="project" value="TreeGrafter"/>
</dbReference>
<feature type="compositionally biased region" description="Low complexity" evidence="7">
    <location>
        <begin position="48"/>
        <end position="65"/>
    </location>
</feature>